<proteinExistence type="predicted"/>
<protein>
    <recommendedName>
        <fullName evidence="5">DUF3153 domain-containing protein</fullName>
    </recommendedName>
</protein>
<dbReference type="EMBL" id="LROM01000046">
    <property type="protein sequence ID" value="OFA08605.1"/>
    <property type="molecule type" value="Genomic_DNA"/>
</dbReference>
<evidence type="ECO:0000313" key="3">
    <source>
        <dbReference type="EMBL" id="OFA08605.1"/>
    </source>
</evidence>
<dbReference type="Proteomes" id="UP000175989">
    <property type="component" value="Unassembled WGS sequence"/>
</dbReference>
<gene>
    <name evidence="3" type="ORF">DUPY_06280</name>
</gene>
<feature type="transmembrane region" description="Helical" evidence="1">
    <location>
        <begin position="157"/>
        <end position="175"/>
    </location>
</feature>
<organism evidence="3 4">
    <name type="scientific">Duganella phyllosphaerae</name>
    <dbReference type="NCBI Taxonomy" id="762836"/>
    <lineage>
        <taxon>Bacteria</taxon>
        <taxon>Pseudomonadati</taxon>
        <taxon>Pseudomonadota</taxon>
        <taxon>Betaproteobacteria</taxon>
        <taxon>Burkholderiales</taxon>
        <taxon>Oxalobacteraceae</taxon>
        <taxon>Telluria group</taxon>
        <taxon>Duganella</taxon>
    </lineage>
</organism>
<reference evidence="4" key="1">
    <citation type="journal article" date="2016" name="Front. Microbiol.">
        <title>Molecular Keys to the Janthinobacterium and Duganella spp. Interaction with the Plant Pathogen Fusarium graminearum.</title>
        <authorList>
            <person name="Haack F.S."/>
            <person name="Poehlein A."/>
            <person name="Kroger C."/>
            <person name="Voigt C.A."/>
            <person name="Piepenbring M."/>
            <person name="Bode H.B."/>
            <person name="Daniel R."/>
            <person name="Schafer W."/>
            <person name="Streit W.R."/>
        </authorList>
    </citation>
    <scope>NUCLEOTIDE SEQUENCE [LARGE SCALE GENOMIC DNA]</scope>
    <source>
        <strain evidence="4">T54</strain>
    </source>
</reference>
<dbReference type="OrthoDB" id="5600128at2"/>
<dbReference type="RefSeq" id="WP_070246310.1">
    <property type="nucleotide sequence ID" value="NZ_LROM01000046.1"/>
</dbReference>
<evidence type="ECO:0000313" key="4">
    <source>
        <dbReference type="Proteomes" id="UP000175989"/>
    </source>
</evidence>
<evidence type="ECO:0000256" key="1">
    <source>
        <dbReference type="SAM" id="Phobius"/>
    </source>
</evidence>
<dbReference type="AlphaFoldDB" id="A0A1E7X680"/>
<keyword evidence="1" id="KW-1133">Transmembrane helix</keyword>
<accession>A0A1E7X680</accession>
<keyword evidence="2" id="KW-0732">Signal</keyword>
<sequence length="191" mass="20419">MKRLISILLLALAAGACTVTLASPGAHGPNGEHLDGAAAASTGGTAPRVETFSELFELVGTLSGSELSVMIDRYETNAPVLDGKLDVEVEGIKAQARFHADIGDYAFDDPRLLAALSRPGKHALLFTLVADGESDLLDGTLEVTAQVSHDHAPVSRWWWLLSLPLVIAAVALVRWRSRRAHGQLPRQEQPT</sequence>
<keyword evidence="1" id="KW-0812">Transmembrane</keyword>
<name>A0A1E7X680_9BURK</name>
<feature type="chain" id="PRO_5009208431" description="DUF3153 domain-containing protein" evidence="2">
    <location>
        <begin position="23"/>
        <end position="191"/>
    </location>
</feature>
<comment type="caution">
    <text evidence="3">The sequence shown here is derived from an EMBL/GenBank/DDBJ whole genome shotgun (WGS) entry which is preliminary data.</text>
</comment>
<evidence type="ECO:0008006" key="5">
    <source>
        <dbReference type="Google" id="ProtNLM"/>
    </source>
</evidence>
<keyword evidence="4" id="KW-1185">Reference proteome</keyword>
<feature type="signal peptide" evidence="2">
    <location>
        <begin position="1"/>
        <end position="22"/>
    </location>
</feature>
<dbReference type="PROSITE" id="PS51257">
    <property type="entry name" value="PROKAR_LIPOPROTEIN"/>
    <property type="match status" value="1"/>
</dbReference>
<evidence type="ECO:0000256" key="2">
    <source>
        <dbReference type="SAM" id="SignalP"/>
    </source>
</evidence>
<keyword evidence="1" id="KW-0472">Membrane</keyword>